<protein>
    <submittedName>
        <fullName evidence="1">Uncharacterized protein</fullName>
    </submittedName>
</protein>
<dbReference type="PANTHER" id="PTHR33480">
    <property type="entry name" value="SET DOMAIN-CONTAINING PROTEIN-RELATED"/>
    <property type="match status" value="1"/>
</dbReference>
<proteinExistence type="predicted"/>
<dbReference type="PANTHER" id="PTHR33480:SF1">
    <property type="entry name" value="TYR RECOMBINASE DOMAIN-CONTAINING PROTEIN"/>
    <property type="match status" value="1"/>
</dbReference>
<gene>
    <name evidence="1" type="ORF">SNE40_002994</name>
</gene>
<dbReference type="EMBL" id="JAZGQO010000002">
    <property type="protein sequence ID" value="KAK6191260.1"/>
    <property type="molecule type" value="Genomic_DNA"/>
</dbReference>
<name>A0AAN8KH26_PATCE</name>
<evidence type="ECO:0000313" key="1">
    <source>
        <dbReference type="EMBL" id="KAK6191260.1"/>
    </source>
</evidence>
<dbReference type="AlphaFoldDB" id="A0AAN8KH26"/>
<accession>A0AAN8KH26</accession>
<keyword evidence="2" id="KW-1185">Reference proteome</keyword>
<organism evidence="1 2">
    <name type="scientific">Patella caerulea</name>
    <name type="common">Rayed Mediterranean limpet</name>
    <dbReference type="NCBI Taxonomy" id="87958"/>
    <lineage>
        <taxon>Eukaryota</taxon>
        <taxon>Metazoa</taxon>
        <taxon>Spiralia</taxon>
        <taxon>Lophotrochozoa</taxon>
        <taxon>Mollusca</taxon>
        <taxon>Gastropoda</taxon>
        <taxon>Patellogastropoda</taxon>
        <taxon>Patelloidea</taxon>
        <taxon>Patellidae</taxon>
        <taxon>Patella</taxon>
    </lineage>
</organism>
<comment type="caution">
    <text evidence="1">The sequence shown here is derived from an EMBL/GenBank/DDBJ whole genome shotgun (WGS) entry which is preliminary data.</text>
</comment>
<reference evidence="1 2" key="1">
    <citation type="submission" date="2024-01" db="EMBL/GenBank/DDBJ databases">
        <title>The genome of the rayed Mediterranean limpet Patella caerulea (Linnaeus, 1758).</title>
        <authorList>
            <person name="Anh-Thu Weber A."/>
            <person name="Halstead-Nussloch G."/>
        </authorList>
    </citation>
    <scope>NUCLEOTIDE SEQUENCE [LARGE SCALE GENOMIC DNA]</scope>
    <source>
        <strain evidence="1">AATW-2023a</strain>
        <tissue evidence="1">Whole specimen</tissue>
    </source>
</reference>
<sequence length="600" mass="68412">MNTLKRGKGEIILERRPRGKFELKEYGPCPGCYLWLNHKLLRKHKNVCVAKCDFSKSASLITQSKIISGRIHTSPSQTLLNEVFSSMNMDMIGTVAREDPLIVELGNQWIQKNVGNRLKRGAYTGQIMRLCARLLINLREITPITEEPIFWNYLKASFFDDIVEATLKTANAISEDNLEKPSNACKLGFDIKKLINGKIGISIMTNDEPSRKEAEDLLKTMEIFGGTRVAKLSNVILEQRKYEKHKQLPNPDDIEELNKSLECSLKGLDLTTTTLENFTNVVEMVEAKLVIYNRRRVGELEAIRLADYENRKKGEAPHHLVGQLSEFERKILTEQEVMTVRGKTGRGVPVILPAITKAPLSYLTDSSVRSACGISSKNVYVFAGKGEGVIRAYNSVLKACSRAPLKSPQLITSTNLRKYMATVTQVFDLKPNEMNWVLDHLGHSMDVHKIHYRASSEILEKTQIAKLLLLQDSNQIGKYKNMSLKDIQIEDLVMDDQVQSPVTEDFDKQVFEESQMDSDCEEIKDKRKPAVSIKVKWTPEEDEEIKQLFKKCILKKKRLSPKDCQKALERSKLNGGVLWKRKKDVLKKKMFRLIDKLNKN</sequence>
<dbReference type="Proteomes" id="UP001347796">
    <property type="component" value="Unassembled WGS sequence"/>
</dbReference>
<evidence type="ECO:0000313" key="2">
    <source>
        <dbReference type="Proteomes" id="UP001347796"/>
    </source>
</evidence>